<name>A0A6A3UCW2_9STRA</name>
<dbReference type="EMBL" id="QXGA01000274">
    <property type="protein sequence ID" value="KAE9148759.1"/>
    <property type="molecule type" value="Genomic_DNA"/>
</dbReference>
<evidence type="ECO:0000313" key="2">
    <source>
        <dbReference type="EMBL" id="KAE9148759.1"/>
    </source>
</evidence>
<gene>
    <name evidence="2" type="ORF">PF006_g6685</name>
</gene>
<feature type="compositionally biased region" description="Acidic residues" evidence="1">
    <location>
        <begin position="99"/>
        <end position="115"/>
    </location>
</feature>
<proteinExistence type="predicted"/>
<protein>
    <submittedName>
        <fullName evidence="2">Uncharacterized protein</fullName>
    </submittedName>
</protein>
<accession>A0A6A3UCW2</accession>
<dbReference type="AlphaFoldDB" id="A0A6A3UCW2"/>
<reference evidence="2 3" key="1">
    <citation type="submission" date="2018-08" db="EMBL/GenBank/DDBJ databases">
        <title>Genomic investigation of the strawberry pathogen Phytophthora fragariae indicates pathogenicity is determined by transcriptional variation in three key races.</title>
        <authorList>
            <person name="Adams T.M."/>
            <person name="Armitage A.D."/>
            <person name="Sobczyk M.K."/>
            <person name="Bates H.J."/>
            <person name="Dunwell J.M."/>
            <person name="Nellist C.F."/>
            <person name="Harrison R.J."/>
        </authorList>
    </citation>
    <scope>NUCLEOTIDE SEQUENCE [LARGE SCALE GENOMIC DNA]</scope>
    <source>
        <strain evidence="2 3">NOV-5</strain>
    </source>
</reference>
<sequence>MYAYNSSFTHSLSACQLVGIQLLISVRPWLSACISSLYACSSSAYNSGSACDLAVSISCSRTYGSFAYGLSASSYRDGLVVGGQLLVRHFGLSLIGTDDEEEHGEYSEEEDGEKEEGDHEPWFVDTFSDYDADVKSADDDGFVIDLTYHSECTVIFQ</sequence>
<evidence type="ECO:0000313" key="3">
    <source>
        <dbReference type="Proteomes" id="UP000440732"/>
    </source>
</evidence>
<comment type="caution">
    <text evidence="2">The sequence shown here is derived from an EMBL/GenBank/DDBJ whole genome shotgun (WGS) entry which is preliminary data.</text>
</comment>
<dbReference type="Proteomes" id="UP000440732">
    <property type="component" value="Unassembled WGS sequence"/>
</dbReference>
<feature type="region of interest" description="Disordered" evidence="1">
    <location>
        <begin position="99"/>
        <end position="119"/>
    </location>
</feature>
<organism evidence="2 3">
    <name type="scientific">Phytophthora fragariae</name>
    <dbReference type="NCBI Taxonomy" id="53985"/>
    <lineage>
        <taxon>Eukaryota</taxon>
        <taxon>Sar</taxon>
        <taxon>Stramenopiles</taxon>
        <taxon>Oomycota</taxon>
        <taxon>Peronosporomycetes</taxon>
        <taxon>Peronosporales</taxon>
        <taxon>Peronosporaceae</taxon>
        <taxon>Phytophthora</taxon>
    </lineage>
</organism>
<evidence type="ECO:0000256" key="1">
    <source>
        <dbReference type="SAM" id="MobiDB-lite"/>
    </source>
</evidence>